<dbReference type="SUPFAM" id="SSF53850">
    <property type="entry name" value="Periplasmic binding protein-like II"/>
    <property type="match status" value="1"/>
</dbReference>
<dbReference type="Pfam" id="PF00800">
    <property type="entry name" value="PDT"/>
    <property type="match status" value="1"/>
</dbReference>
<organism evidence="9 10">
    <name type="scientific">Marasmius oreades</name>
    <name type="common">fairy-ring Marasmius</name>
    <dbReference type="NCBI Taxonomy" id="181124"/>
    <lineage>
        <taxon>Eukaryota</taxon>
        <taxon>Fungi</taxon>
        <taxon>Dikarya</taxon>
        <taxon>Basidiomycota</taxon>
        <taxon>Agaricomycotina</taxon>
        <taxon>Agaricomycetes</taxon>
        <taxon>Agaricomycetidae</taxon>
        <taxon>Agaricales</taxon>
        <taxon>Marasmiineae</taxon>
        <taxon>Marasmiaceae</taxon>
        <taxon>Marasmius</taxon>
    </lineage>
</organism>
<keyword evidence="10" id="KW-1185">Reference proteome</keyword>
<dbReference type="InterPro" id="IPR008242">
    <property type="entry name" value="Chor_mutase/pphenate_deHydtase"/>
</dbReference>
<reference evidence="9" key="1">
    <citation type="journal article" date="2021" name="Genome Biol. Evol.">
        <title>The assembled and annotated genome of the fairy-ring fungus Marasmius oreades.</title>
        <authorList>
            <person name="Hiltunen M."/>
            <person name="Ament-Velasquez S.L."/>
            <person name="Johannesson H."/>
        </authorList>
    </citation>
    <scope>NUCLEOTIDE SEQUENCE</scope>
    <source>
        <strain evidence="9">03SP1</strain>
    </source>
</reference>
<evidence type="ECO:0000313" key="10">
    <source>
        <dbReference type="Proteomes" id="UP001049176"/>
    </source>
</evidence>
<evidence type="ECO:0000256" key="1">
    <source>
        <dbReference type="ARBA" id="ARBA00004741"/>
    </source>
</evidence>
<evidence type="ECO:0000256" key="7">
    <source>
        <dbReference type="SAM" id="MobiDB-lite"/>
    </source>
</evidence>
<feature type="domain" description="Prephenate dehydratase" evidence="8">
    <location>
        <begin position="67"/>
        <end position="245"/>
    </location>
</feature>
<evidence type="ECO:0000313" key="9">
    <source>
        <dbReference type="EMBL" id="KAG7086436.1"/>
    </source>
</evidence>
<name>A0A9P7RNK1_9AGAR</name>
<keyword evidence="6" id="KW-0456">Lyase</keyword>
<dbReference type="Gene3D" id="3.40.190.10">
    <property type="entry name" value="Periplasmic binding protein-like II"/>
    <property type="match status" value="2"/>
</dbReference>
<comment type="pathway">
    <text evidence="1">Amino-acid biosynthesis; L-phenylalanine biosynthesis; phenylpyruvate from prephenate: step 1/1.</text>
</comment>
<gene>
    <name evidence="9" type="ORF">E1B28_002390</name>
</gene>
<evidence type="ECO:0000256" key="3">
    <source>
        <dbReference type="ARBA" id="ARBA00022605"/>
    </source>
</evidence>
<evidence type="ECO:0000256" key="6">
    <source>
        <dbReference type="ARBA" id="ARBA00023239"/>
    </source>
</evidence>
<dbReference type="EC" id="4.2.1.51" evidence="2"/>
<evidence type="ECO:0000256" key="5">
    <source>
        <dbReference type="ARBA" id="ARBA00023222"/>
    </source>
</evidence>
<evidence type="ECO:0000256" key="2">
    <source>
        <dbReference type="ARBA" id="ARBA00013147"/>
    </source>
</evidence>
<dbReference type="PIRSF" id="PIRSF001500">
    <property type="entry name" value="Chor_mut_pdt_Ppr"/>
    <property type="match status" value="1"/>
</dbReference>
<dbReference type="RefSeq" id="XP_043002907.1">
    <property type="nucleotide sequence ID" value="XM_043159307.1"/>
</dbReference>
<dbReference type="EMBL" id="CM032190">
    <property type="protein sequence ID" value="KAG7086436.1"/>
    <property type="molecule type" value="Genomic_DNA"/>
</dbReference>
<feature type="region of interest" description="Disordered" evidence="7">
    <location>
        <begin position="1"/>
        <end position="60"/>
    </location>
</feature>
<comment type="caution">
    <text evidence="9">The sequence shown here is derived from an EMBL/GenBank/DDBJ whole genome shotgun (WGS) entry which is preliminary data.</text>
</comment>
<dbReference type="OrthoDB" id="983542at2759"/>
<proteinExistence type="predicted"/>
<dbReference type="CDD" id="cd13532">
    <property type="entry name" value="PBP2_PDT_like"/>
    <property type="match status" value="1"/>
</dbReference>
<feature type="compositionally biased region" description="Basic and acidic residues" evidence="7">
    <location>
        <begin position="15"/>
        <end position="25"/>
    </location>
</feature>
<dbReference type="InterPro" id="IPR001086">
    <property type="entry name" value="Preph_deHydtase"/>
</dbReference>
<dbReference type="KEGG" id="more:E1B28_002390"/>
<keyword evidence="5" id="KW-0584">Phenylalanine biosynthesis</keyword>
<keyword evidence="3" id="KW-0028">Amino-acid biosynthesis</keyword>
<dbReference type="PANTHER" id="PTHR21022:SF19">
    <property type="entry name" value="PREPHENATE DEHYDRATASE-RELATED"/>
    <property type="match status" value="1"/>
</dbReference>
<dbReference type="PANTHER" id="PTHR21022">
    <property type="entry name" value="PREPHENATE DEHYDRATASE P PROTEIN"/>
    <property type="match status" value="1"/>
</dbReference>
<keyword evidence="4" id="KW-0057">Aromatic amino acid biosynthesis</keyword>
<dbReference type="GO" id="GO:0009094">
    <property type="term" value="P:L-phenylalanine biosynthetic process"/>
    <property type="evidence" value="ECO:0007669"/>
    <property type="project" value="UniProtKB-KW"/>
</dbReference>
<protein>
    <recommendedName>
        <fullName evidence="2">prephenate dehydratase</fullName>
        <ecNumber evidence="2">4.2.1.51</ecNumber>
    </recommendedName>
</protein>
<dbReference type="GO" id="GO:0004664">
    <property type="term" value="F:prephenate dehydratase activity"/>
    <property type="evidence" value="ECO:0007669"/>
    <property type="project" value="UniProtKB-EC"/>
</dbReference>
<evidence type="ECO:0000256" key="4">
    <source>
        <dbReference type="ARBA" id="ARBA00023141"/>
    </source>
</evidence>
<feature type="compositionally biased region" description="Basic and acidic residues" evidence="7">
    <location>
        <begin position="32"/>
        <end position="56"/>
    </location>
</feature>
<evidence type="ECO:0000259" key="8">
    <source>
        <dbReference type="PROSITE" id="PS51171"/>
    </source>
</evidence>
<dbReference type="AlphaFoldDB" id="A0A9P7RNK1"/>
<dbReference type="Proteomes" id="UP001049176">
    <property type="component" value="Chromosome 10"/>
</dbReference>
<accession>A0A9P7RNK1</accession>
<dbReference type="PROSITE" id="PS51171">
    <property type="entry name" value="PREPHENATE_DEHYDR_3"/>
    <property type="match status" value="1"/>
</dbReference>
<dbReference type="GO" id="GO:0005737">
    <property type="term" value="C:cytoplasm"/>
    <property type="evidence" value="ECO:0007669"/>
    <property type="project" value="TreeGrafter"/>
</dbReference>
<sequence>MAQVSNAGDSLPTVMREKRKERDTSPEEDGEAERYSQAKKRISESRDSEGFSRRDMNGFGGGNHTPTVAFLGPLGTYSHQAAYERFHETADFVEKGRISDVFDALGEVDFGVIPQENTIFGPVVETYDALRNIDSSFICGEVTLKVQHCLLVRAGVNISDITCVMSHEQALGQCNGFLTKHLPDAATTKMTSTAAAAETVSKSAGSTCAAICSKLCLKMFEGLELLREGIQDESSNYTRFYVMAKDARAALPTPHNTPHAHALLRVDSNAESNGGDIANVIKALEIPIARIDRRPASNGKPFNDLYFIELRDSSCPPNGYPTKWDEKVQDAMERIRAAGAEVKLLGLW</sequence>
<dbReference type="GeneID" id="66071466"/>